<comment type="caution">
    <text evidence="1">The sequence shown here is derived from an EMBL/GenBank/DDBJ whole genome shotgun (WGS) entry which is preliminary data.</text>
</comment>
<dbReference type="Proteomes" id="UP001165960">
    <property type="component" value="Unassembled WGS sequence"/>
</dbReference>
<gene>
    <name evidence="1" type="ORF">DSO57_1013924</name>
</gene>
<name>A0ACC2USN5_9FUNG</name>
<reference evidence="1" key="1">
    <citation type="submission" date="2022-04" db="EMBL/GenBank/DDBJ databases">
        <title>Genome of the entomopathogenic fungus Entomophthora muscae.</title>
        <authorList>
            <person name="Elya C."/>
            <person name="Lovett B.R."/>
            <person name="Lee E."/>
            <person name="Macias A.M."/>
            <person name="Hajek A.E."/>
            <person name="De Bivort B.L."/>
            <person name="Kasson M.T."/>
            <person name="De Fine Licht H.H."/>
            <person name="Stajich J.E."/>
        </authorList>
    </citation>
    <scope>NUCLEOTIDE SEQUENCE</scope>
    <source>
        <strain evidence="1">Berkeley</strain>
    </source>
</reference>
<dbReference type="EMBL" id="QTSX02000052">
    <property type="protein sequence ID" value="KAJ9089342.1"/>
    <property type="molecule type" value="Genomic_DNA"/>
</dbReference>
<organism evidence="1 2">
    <name type="scientific">Entomophthora muscae</name>
    <dbReference type="NCBI Taxonomy" id="34485"/>
    <lineage>
        <taxon>Eukaryota</taxon>
        <taxon>Fungi</taxon>
        <taxon>Fungi incertae sedis</taxon>
        <taxon>Zoopagomycota</taxon>
        <taxon>Entomophthoromycotina</taxon>
        <taxon>Entomophthoromycetes</taxon>
        <taxon>Entomophthorales</taxon>
        <taxon>Entomophthoraceae</taxon>
        <taxon>Entomophthora</taxon>
    </lineage>
</organism>
<keyword evidence="2" id="KW-1185">Reference proteome</keyword>
<evidence type="ECO:0000313" key="1">
    <source>
        <dbReference type="EMBL" id="KAJ9089342.1"/>
    </source>
</evidence>
<proteinExistence type="predicted"/>
<accession>A0ACC2USN5</accession>
<evidence type="ECO:0000313" key="2">
    <source>
        <dbReference type="Proteomes" id="UP001165960"/>
    </source>
</evidence>
<protein>
    <submittedName>
        <fullName evidence="1">Uncharacterized protein</fullName>
    </submittedName>
</protein>
<sequence length="58" mass="6357">MHPTSRGVPNLGNSKQYARAHSRTAATAPNFVWPAFGQPLTFTSRGESLISFSNQRPI</sequence>